<proteinExistence type="predicted"/>
<comment type="caution">
    <text evidence="2">The sequence shown here is derived from an EMBL/GenBank/DDBJ whole genome shotgun (WGS) entry which is preliminary data.</text>
</comment>
<dbReference type="AlphaFoldDB" id="A0A7J7VRE0"/>
<feature type="compositionally biased region" description="Pro residues" evidence="1">
    <location>
        <begin position="86"/>
        <end position="108"/>
    </location>
</feature>
<protein>
    <submittedName>
        <fullName evidence="2">Uncharacterized protein</fullName>
    </submittedName>
</protein>
<dbReference type="EMBL" id="JACAGC010000012">
    <property type="protein sequence ID" value="KAF6327633.1"/>
    <property type="molecule type" value="Genomic_DNA"/>
</dbReference>
<sequence length="141" mass="14834">MSVPLGAPQVQTRGAPCGPGVAFAALRSSLRPGLCFGCLSTTIIPGTVRDSFLFSVCWLSYLYNSGTMVPRRYPAFTSTWWQLEPAPTPLQPPQPQDAPPANPHPGPTDPLLGQQAMCSTAAPGQCPQDPPPAGHGRTPVT</sequence>
<evidence type="ECO:0000313" key="3">
    <source>
        <dbReference type="Proteomes" id="UP000585614"/>
    </source>
</evidence>
<evidence type="ECO:0000313" key="2">
    <source>
        <dbReference type="EMBL" id="KAF6327633.1"/>
    </source>
</evidence>
<reference evidence="2 3" key="1">
    <citation type="journal article" date="2020" name="Nature">
        <title>Six reference-quality genomes reveal evolution of bat adaptations.</title>
        <authorList>
            <person name="Jebb D."/>
            <person name="Huang Z."/>
            <person name="Pippel M."/>
            <person name="Hughes G.M."/>
            <person name="Lavrichenko K."/>
            <person name="Devanna P."/>
            <person name="Winkler S."/>
            <person name="Jermiin L.S."/>
            <person name="Skirmuntt E.C."/>
            <person name="Katzourakis A."/>
            <person name="Burkitt-Gray L."/>
            <person name="Ray D.A."/>
            <person name="Sullivan K.A.M."/>
            <person name="Roscito J.G."/>
            <person name="Kirilenko B.M."/>
            <person name="Davalos L.M."/>
            <person name="Corthals A.P."/>
            <person name="Power M.L."/>
            <person name="Jones G."/>
            <person name="Ransome R.D."/>
            <person name="Dechmann D.K.N."/>
            <person name="Locatelli A.G."/>
            <person name="Puechmaille S.J."/>
            <person name="Fedrigo O."/>
            <person name="Jarvis E.D."/>
            <person name="Hiller M."/>
            <person name="Vernes S.C."/>
            <person name="Myers E.W."/>
            <person name="Teeling E.C."/>
        </authorList>
    </citation>
    <scope>NUCLEOTIDE SEQUENCE [LARGE SCALE GENOMIC DNA]</scope>
    <source>
        <strain evidence="2">MRhiFer1</strain>
        <tissue evidence="2">Lung</tissue>
    </source>
</reference>
<evidence type="ECO:0000256" key="1">
    <source>
        <dbReference type="SAM" id="MobiDB-lite"/>
    </source>
</evidence>
<name>A0A7J7VRE0_RHIFE</name>
<organism evidence="2 3">
    <name type="scientific">Rhinolophus ferrumequinum</name>
    <name type="common">Greater horseshoe bat</name>
    <dbReference type="NCBI Taxonomy" id="59479"/>
    <lineage>
        <taxon>Eukaryota</taxon>
        <taxon>Metazoa</taxon>
        <taxon>Chordata</taxon>
        <taxon>Craniata</taxon>
        <taxon>Vertebrata</taxon>
        <taxon>Euteleostomi</taxon>
        <taxon>Mammalia</taxon>
        <taxon>Eutheria</taxon>
        <taxon>Laurasiatheria</taxon>
        <taxon>Chiroptera</taxon>
        <taxon>Yinpterochiroptera</taxon>
        <taxon>Rhinolophoidea</taxon>
        <taxon>Rhinolophidae</taxon>
        <taxon>Rhinolophinae</taxon>
        <taxon>Rhinolophus</taxon>
    </lineage>
</organism>
<feature type="region of interest" description="Disordered" evidence="1">
    <location>
        <begin position="84"/>
        <end position="141"/>
    </location>
</feature>
<dbReference type="Proteomes" id="UP000585614">
    <property type="component" value="Unassembled WGS sequence"/>
</dbReference>
<gene>
    <name evidence="2" type="ORF">mRhiFer1_008324</name>
</gene>
<accession>A0A7J7VRE0</accession>